<feature type="compositionally biased region" description="Basic and acidic residues" evidence="1">
    <location>
        <begin position="192"/>
        <end position="203"/>
    </location>
</feature>
<evidence type="ECO:0000313" key="3">
    <source>
        <dbReference type="Proteomes" id="UP000652219"/>
    </source>
</evidence>
<sequence>MVVLPGLHNTTRSHSTETKLNAPTHLGTPRKKTNVPSRVPSPGRSRHLGPPWAHSEAPPSAHVLDLKHFELRKRTLPTVQTKGQPLGSCHREFFSVSINQQPPGASLTYFTTGRNPVLIRHFRRAAALPRSFLPVTSIARGEPDMPPFVYTGHAAPAMAPYPVLHRIDKPSVSDMHAAPIALCVAGKDEHGPLQRISPTRDWRTLPSSQPLALA</sequence>
<proteinExistence type="predicted"/>
<comment type="caution">
    <text evidence="2">The sequence shown here is derived from an EMBL/GenBank/DDBJ whole genome shotgun (WGS) entry which is preliminary data.</text>
</comment>
<evidence type="ECO:0000313" key="2">
    <source>
        <dbReference type="EMBL" id="KAF6811124.1"/>
    </source>
</evidence>
<accession>A0A8H6JDH6</accession>
<evidence type="ECO:0000256" key="1">
    <source>
        <dbReference type="SAM" id="MobiDB-lite"/>
    </source>
</evidence>
<feature type="compositionally biased region" description="Polar residues" evidence="1">
    <location>
        <begin position="8"/>
        <end position="21"/>
    </location>
</feature>
<protein>
    <submittedName>
        <fullName evidence="2">Uncharacterized protein</fullName>
    </submittedName>
</protein>
<dbReference type="EMBL" id="WIGN01000078">
    <property type="protein sequence ID" value="KAF6811124.1"/>
    <property type="molecule type" value="Genomic_DNA"/>
</dbReference>
<dbReference type="AlphaFoldDB" id="A0A8H6JDH6"/>
<keyword evidence="3" id="KW-1185">Reference proteome</keyword>
<organism evidence="2 3">
    <name type="scientific">Colletotrichum sojae</name>
    <dbReference type="NCBI Taxonomy" id="2175907"/>
    <lineage>
        <taxon>Eukaryota</taxon>
        <taxon>Fungi</taxon>
        <taxon>Dikarya</taxon>
        <taxon>Ascomycota</taxon>
        <taxon>Pezizomycotina</taxon>
        <taxon>Sordariomycetes</taxon>
        <taxon>Hypocreomycetidae</taxon>
        <taxon>Glomerellales</taxon>
        <taxon>Glomerellaceae</taxon>
        <taxon>Colletotrichum</taxon>
        <taxon>Colletotrichum orchidearum species complex</taxon>
    </lineage>
</organism>
<feature type="compositionally biased region" description="Polar residues" evidence="1">
    <location>
        <begin position="205"/>
        <end position="214"/>
    </location>
</feature>
<feature type="region of interest" description="Disordered" evidence="1">
    <location>
        <begin position="1"/>
        <end position="58"/>
    </location>
</feature>
<gene>
    <name evidence="2" type="ORF">CSOJ01_05929</name>
</gene>
<dbReference type="Proteomes" id="UP000652219">
    <property type="component" value="Unassembled WGS sequence"/>
</dbReference>
<feature type="region of interest" description="Disordered" evidence="1">
    <location>
        <begin position="192"/>
        <end position="214"/>
    </location>
</feature>
<name>A0A8H6JDH6_9PEZI</name>
<reference evidence="2 3" key="1">
    <citation type="journal article" date="2020" name="Phytopathology">
        <title>Genome Sequence Resources of Colletotrichum truncatum, C. plurivorum, C. musicola, and C. sojae: Four Species Pathogenic to Soybean (Glycine max).</title>
        <authorList>
            <person name="Rogerio F."/>
            <person name="Boufleur T.R."/>
            <person name="Ciampi-Guillardi M."/>
            <person name="Sukno S.A."/>
            <person name="Thon M.R."/>
            <person name="Massola Junior N.S."/>
            <person name="Baroncelli R."/>
        </authorList>
    </citation>
    <scope>NUCLEOTIDE SEQUENCE [LARGE SCALE GENOMIC DNA]</scope>
    <source>
        <strain evidence="2 3">LFN0009</strain>
    </source>
</reference>